<dbReference type="FunFam" id="1.10.510.10:FF:000108">
    <property type="entry name" value="L-type lectin-domain containing receptor kinase S.4"/>
    <property type="match status" value="1"/>
</dbReference>
<feature type="transmembrane region" description="Helical" evidence="20">
    <location>
        <begin position="314"/>
        <end position="337"/>
    </location>
</feature>
<feature type="signal peptide" evidence="21">
    <location>
        <begin position="1"/>
        <end position="34"/>
    </location>
</feature>
<keyword evidence="10" id="KW-0430">Lectin</keyword>
<evidence type="ECO:0000313" key="24">
    <source>
        <dbReference type="Proteomes" id="UP000825935"/>
    </source>
</evidence>
<dbReference type="InterPro" id="IPR000719">
    <property type="entry name" value="Prot_kinase_dom"/>
</dbReference>
<feature type="domain" description="Protein kinase" evidence="22">
    <location>
        <begin position="376"/>
        <end position="654"/>
    </location>
</feature>
<dbReference type="Pfam" id="PF07714">
    <property type="entry name" value="PK_Tyr_Ser-Thr"/>
    <property type="match status" value="1"/>
</dbReference>
<keyword evidence="16" id="KW-0325">Glycoprotein</keyword>
<comment type="similarity">
    <text evidence="2">In the N-terminal section; belongs to the leguminous lectin family.</text>
</comment>
<keyword evidence="5" id="KW-1003">Cell membrane</keyword>
<comment type="catalytic activity">
    <reaction evidence="17">
        <text>L-threonyl-[protein] + ATP = O-phospho-L-threonyl-[protein] + ADP + H(+)</text>
        <dbReference type="Rhea" id="RHEA:46608"/>
        <dbReference type="Rhea" id="RHEA-COMP:11060"/>
        <dbReference type="Rhea" id="RHEA-COMP:11605"/>
        <dbReference type="ChEBI" id="CHEBI:15378"/>
        <dbReference type="ChEBI" id="CHEBI:30013"/>
        <dbReference type="ChEBI" id="CHEBI:30616"/>
        <dbReference type="ChEBI" id="CHEBI:61977"/>
        <dbReference type="ChEBI" id="CHEBI:456216"/>
        <dbReference type="EC" id="2.7.11.1"/>
    </reaction>
</comment>
<dbReference type="CDD" id="cd06899">
    <property type="entry name" value="lectin_legume_LecRK_Arcelin_ConA"/>
    <property type="match status" value="1"/>
</dbReference>
<dbReference type="SMART" id="SM00220">
    <property type="entry name" value="S_TKc"/>
    <property type="match status" value="1"/>
</dbReference>
<evidence type="ECO:0000256" key="15">
    <source>
        <dbReference type="ARBA" id="ARBA00023136"/>
    </source>
</evidence>
<evidence type="ECO:0000256" key="4">
    <source>
        <dbReference type="ARBA" id="ARBA00012513"/>
    </source>
</evidence>
<dbReference type="PROSITE" id="PS00107">
    <property type="entry name" value="PROTEIN_KINASE_ATP"/>
    <property type="match status" value="1"/>
</dbReference>
<evidence type="ECO:0000256" key="17">
    <source>
        <dbReference type="ARBA" id="ARBA00047899"/>
    </source>
</evidence>
<keyword evidence="13 19" id="KW-0067">ATP-binding</keyword>
<proteinExistence type="inferred from homology"/>
<dbReference type="SUPFAM" id="SSF49899">
    <property type="entry name" value="Concanavalin A-like lectins/glucanases"/>
    <property type="match status" value="1"/>
</dbReference>
<dbReference type="CDD" id="cd14066">
    <property type="entry name" value="STKc_IRAK"/>
    <property type="match status" value="1"/>
</dbReference>
<dbReference type="FunFam" id="3.30.200.20:FF:000162">
    <property type="entry name" value="Adenine nucleotide alpha hydrolase-like domain kinase"/>
    <property type="match status" value="1"/>
</dbReference>
<dbReference type="InterPro" id="IPR050528">
    <property type="entry name" value="L-type_Lectin-RKs"/>
</dbReference>
<dbReference type="InterPro" id="IPR001245">
    <property type="entry name" value="Ser-Thr/Tyr_kinase_cat_dom"/>
</dbReference>
<name>A0A8T2U9N4_CERRI</name>
<dbReference type="Gene3D" id="3.30.200.20">
    <property type="entry name" value="Phosphorylase Kinase, domain 1"/>
    <property type="match status" value="1"/>
</dbReference>
<dbReference type="Gene3D" id="2.60.120.200">
    <property type="match status" value="1"/>
</dbReference>
<keyword evidence="8 20" id="KW-0812">Transmembrane</keyword>
<evidence type="ECO:0000256" key="6">
    <source>
        <dbReference type="ARBA" id="ARBA00022527"/>
    </source>
</evidence>
<feature type="binding site" evidence="19">
    <location>
        <position position="405"/>
    </location>
    <ligand>
        <name>ATP</name>
        <dbReference type="ChEBI" id="CHEBI:30616"/>
    </ligand>
</feature>
<comment type="similarity">
    <text evidence="3">In the C-terminal section; belongs to the protein kinase superfamily. Ser/Thr protein kinase family.</text>
</comment>
<feature type="chain" id="PRO_5036435737" description="non-specific serine/threonine protein kinase" evidence="21">
    <location>
        <begin position="35"/>
        <end position="698"/>
    </location>
</feature>
<dbReference type="OrthoDB" id="1935106at2759"/>
<evidence type="ECO:0000256" key="10">
    <source>
        <dbReference type="ARBA" id="ARBA00022734"/>
    </source>
</evidence>
<comment type="catalytic activity">
    <reaction evidence="18">
        <text>L-seryl-[protein] + ATP = O-phospho-L-seryl-[protein] + ADP + H(+)</text>
        <dbReference type="Rhea" id="RHEA:17989"/>
        <dbReference type="Rhea" id="RHEA-COMP:9863"/>
        <dbReference type="Rhea" id="RHEA-COMP:11604"/>
        <dbReference type="ChEBI" id="CHEBI:15378"/>
        <dbReference type="ChEBI" id="CHEBI:29999"/>
        <dbReference type="ChEBI" id="CHEBI:30616"/>
        <dbReference type="ChEBI" id="CHEBI:83421"/>
        <dbReference type="ChEBI" id="CHEBI:456216"/>
        <dbReference type="EC" id="2.7.11.1"/>
    </reaction>
</comment>
<keyword evidence="9 21" id="KW-0732">Signal</keyword>
<keyword evidence="11 19" id="KW-0547">Nucleotide-binding</keyword>
<evidence type="ECO:0000256" key="8">
    <source>
        <dbReference type="ARBA" id="ARBA00022692"/>
    </source>
</evidence>
<evidence type="ECO:0000256" key="9">
    <source>
        <dbReference type="ARBA" id="ARBA00022729"/>
    </source>
</evidence>
<evidence type="ECO:0000256" key="19">
    <source>
        <dbReference type="PROSITE-ProRule" id="PRU10141"/>
    </source>
</evidence>
<keyword evidence="24" id="KW-1185">Reference proteome</keyword>
<dbReference type="Gene3D" id="1.10.510.10">
    <property type="entry name" value="Transferase(Phosphotransferase) domain 1"/>
    <property type="match status" value="1"/>
</dbReference>
<keyword evidence="12" id="KW-0418">Kinase</keyword>
<comment type="subcellular location">
    <subcellularLocation>
        <location evidence="1">Cell membrane</location>
        <topology evidence="1">Single-pass type I membrane protein</topology>
    </subcellularLocation>
</comment>
<dbReference type="InterPro" id="IPR019825">
    <property type="entry name" value="Lectin_legB_Mn/Ca_BS"/>
</dbReference>
<dbReference type="Pfam" id="PF00139">
    <property type="entry name" value="Lectin_legB"/>
    <property type="match status" value="1"/>
</dbReference>
<evidence type="ECO:0000256" key="20">
    <source>
        <dbReference type="SAM" id="Phobius"/>
    </source>
</evidence>
<dbReference type="SUPFAM" id="SSF56112">
    <property type="entry name" value="Protein kinase-like (PK-like)"/>
    <property type="match status" value="1"/>
</dbReference>
<dbReference type="GO" id="GO:0005886">
    <property type="term" value="C:plasma membrane"/>
    <property type="evidence" value="ECO:0007669"/>
    <property type="project" value="UniProtKB-SubCell"/>
</dbReference>
<dbReference type="GO" id="GO:0005524">
    <property type="term" value="F:ATP binding"/>
    <property type="evidence" value="ECO:0007669"/>
    <property type="project" value="UniProtKB-UniRule"/>
</dbReference>
<organism evidence="23 24">
    <name type="scientific">Ceratopteris richardii</name>
    <name type="common">Triangle waterfern</name>
    <dbReference type="NCBI Taxonomy" id="49495"/>
    <lineage>
        <taxon>Eukaryota</taxon>
        <taxon>Viridiplantae</taxon>
        <taxon>Streptophyta</taxon>
        <taxon>Embryophyta</taxon>
        <taxon>Tracheophyta</taxon>
        <taxon>Polypodiopsida</taxon>
        <taxon>Polypodiidae</taxon>
        <taxon>Polypodiales</taxon>
        <taxon>Pteridineae</taxon>
        <taxon>Pteridaceae</taxon>
        <taxon>Parkerioideae</taxon>
        <taxon>Ceratopteris</taxon>
    </lineage>
</organism>
<protein>
    <recommendedName>
        <fullName evidence="4">non-specific serine/threonine protein kinase</fullName>
        <ecNumber evidence="4">2.7.11.1</ecNumber>
    </recommendedName>
</protein>
<evidence type="ECO:0000259" key="22">
    <source>
        <dbReference type="PROSITE" id="PS50011"/>
    </source>
</evidence>
<evidence type="ECO:0000256" key="3">
    <source>
        <dbReference type="ARBA" id="ARBA00010217"/>
    </source>
</evidence>
<dbReference type="PROSITE" id="PS00307">
    <property type="entry name" value="LECTIN_LEGUME_BETA"/>
    <property type="match status" value="1"/>
</dbReference>
<reference evidence="23" key="1">
    <citation type="submission" date="2021-08" db="EMBL/GenBank/DDBJ databases">
        <title>WGS assembly of Ceratopteris richardii.</title>
        <authorList>
            <person name="Marchant D.B."/>
            <person name="Chen G."/>
            <person name="Jenkins J."/>
            <person name="Shu S."/>
            <person name="Leebens-Mack J."/>
            <person name="Grimwood J."/>
            <person name="Schmutz J."/>
            <person name="Soltis P."/>
            <person name="Soltis D."/>
            <person name="Chen Z.-H."/>
        </authorList>
    </citation>
    <scope>NUCLEOTIDE SEQUENCE</scope>
    <source>
        <strain evidence="23">Whitten #5841</strain>
        <tissue evidence="23">Leaf</tissue>
    </source>
</reference>
<dbReference type="GO" id="GO:0030246">
    <property type="term" value="F:carbohydrate binding"/>
    <property type="evidence" value="ECO:0007669"/>
    <property type="project" value="UniProtKB-KW"/>
</dbReference>
<dbReference type="PROSITE" id="PS50011">
    <property type="entry name" value="PROTEIN_KINASE_DOM"/>
    <property type="match status" value="1"/>
</dbReference>
<dbReference type="GO" id="GO:0051707">
    <property type="term" value="P:response to other organism"/>
    <property type="evidence" value="ECO:0007669"/>
    <property type="project" value="UniProtKB-ARBA"/>
</dbReference>
<dbReference type="EC" id="2.7.11.1" evidence="4"/>
<dbReference type="InterPro" id="IPR001220">
    <property type="entry name" value="Legume_lectin_dom"/>
</dbReference>
<dbReference type="OMA" id="EWVQVIV"/>
<keyword evidence="15 20" id="KW-0472">Membrane</keyword>
<evidence type="ECO:0000256" key="12">
    <source>
        <dbReference type="ARBA" id="ARBA00022777"/>
    </source>
</evidence>
<comment type="caution">
    <text evidence="23">The sequence shown here is derived from an EMBL/GenBank/DDBJ whole genome shotgun (WGS) entry which is preliminary data.</text>
</comment>
<dbReference type="GO" id="GO:0004674">
    <property type="term" value="F:protein serine/threonine kinase activity"/>
    <property type="evidence" value="ECO:0007669"/>
    <property type="project" value="UniProtKB-KW"/>
</dbReference>
<keyword evidence="7" id="KW-0808">Transferase</keyword>
<evidence type="ECO:0000256" key="5">
    <source>
        <dbReference type="ARBA" id="ARBA00022475"/>
    </source>
</evidence>
<dbReference type="PANTHER" id="PTHR27007">
    <property type="match status" value="1"/>
</dbReference>
<sequence length="698" mass="76949">MRRYAHFQVMSHGFHPHLCIISSVLFFLIPSAFRNVVCQTHVSNFSYNGFGSTEARSQITCYQSASFQGNNLQLTETGAVQASGRCLYNQPIQLLDPNTRTPRSFSTQFIFFIRPSTNSDLADGIAFVIAPALGAVNGSNQGYIGIFNNETNGRASTRTLAVEFDTYKNPEHDDMDDNHVGVDVNDIVSYTATSAAYRTSSSPTIQNANDGYTVHMKNAAVQAWIDFNGSTNQLNISVSRTLGVKPMYPLISNSSLNLSSLFDEYMYVGFSASTGPLPTVLYYVYAWSFTNNGSLAANVSMVAENTGNGTNKRVIIIGALLGIFGVVLAALVLLLYYRKKVLKPKYRSQDQWRLALQEHLPQEFSYRELARATSNFNEKNRLGSGGFGEVFRGTIVASGVEIAVKRISNESKQGVKEFVAEVTTIGRLRHRNLVPLLGWSQEKGLLLVYELMPHGSLDQVLFNHPEQLPWEQRLHIISGVAAALLYLHEECEQKIIHRDVKASNVMLDAQMNARLGDFGLARLHGHNAAPSTTNVAGTWGYMAPESFFTRKATEQTDVFSFGVLILEVVTGRKVGMIEEENCSMLEWLWALQKNDTLADAIDPFLVMADQGAADMMKIVLQLGILCCFPDPKVRPLMRRIVQILNGEASSLPTIPSVTSSFSLLSSVPSAPFSYSETTASAPNHSMNSISLDVEGFLV</sequence>
<keyword evidence="6" id="KW-0723">Serine/threonine-protein kinase</keyword>
<evidence type="ECO:0000256" key="1">
    <source>
        <dbReference type="ARBA" id="ARBA00004251"/>
    </source>
</evidence>
<evidence type="ECO:0000256" key="11">
    <source>
        <dbReference type="ARBA" id="ARBA00022741"/>
    </source>
</evidence>
<dbReference type="AlphaFoldDB" id="A0A8T2U9N4"/>
<dbReference type="InterPro" id="IPR008271">
    <property type="entry name" value="Ser/Thr_kinase_AS"/>
</dbReference>
<gene>
    <name evidence="23" type="ORF">KP509_08G001100</name>
</gene>
<evidence type="ECO:0000313" key="23">
    <source>
        <dbReference type="EMBL" id="KAH7430493.1"/>
    </source>
</evidence>
<dbReference type="InterPro" id="IPR017441">
    <property type="entry name" value="Protein_kinase_ATP_BS"/>
</dbReference>
<evidence type="ECO:0000256" key="21">
    <source>
        <dbReference type="SAM" id="SignalP"/>
    </source>
</evidence>
<evidence type="ECO:0000256" key="14">
    <source>
        <dbReference type="ARBA" id="ARBA00022989"/>
    </source>
</evidence>
<dbReference type="EMBL" id="CM035413">
    <property type="protein sequence ID" value="KAH7430493.1"/>
    <property type="molecule type" value="Genomic_DNA"/>
</dbReference>
<dbReference type="PROSITE" id="PS00108">
    <property type="entry name" value="PROTEIN_KINASE_ST"/>
    <property type="match status" value="1"/>
</dbReference>
<dbReference type="Proteomes" id="UP000825935">
    <property type="component" value="Chromosome 8"/>
</dbReference>
<evidence type="ECO:0000256" key="16">
    <source>
        <dbReference type="ARBA" id="ARBA00023180"/>
    </source>
</evidence>
<evidence type="ECO:0000256" key="13">
    <source>
        <dbReference type="ARBA" id="ARBA00022840"/>
    </source>
</evidence>
<evidence type="ECO:0000256" key="2">
    <source>
        <dbReference type="ARBA" id="ARBA00008536"/>
    </source>
</evidence>
<dbReference type="GO" id="GO:0006952">
    <property type="term" value="P:defense response"/>
    <property type="evidence" value="ECO:0007669"/>
    <property type="project" value="UniProtKB-ARBA"/>
</dbReference>
<dbReference type="EMBL" id="CM035413">
    <property type="protein sequence ID" value="KAH7430491.1"/>
    <property type="molecule type" value="Genomic_DNA"/>
</dbReference>
<evidence type="ECO:0000256" key="7">
    <source>
        <dbReference type="ARBA" id="ARBA00022679"/>
    </source>
</evidence>
<evidence type="ECO:0000256" key="18">
    <source>
        <dbReference type="ARBA" id="ARBA00048679"/>
    </source>
</evidence>
<dbReference type="InterPro" id="IPR011009">
    <property type="entry name" value="Kinase-like_dom_sf"/>
</dbReference>
<accession>A0A8T2U9N4</accession>
<dbReference type="InterPro" id="IPR013320">
    <property type="entry name" value="ConA-like_dom_sf"/>
</dbReference>
<keyword evidence="14 20" id="KW-1133">Transmembrane helix</keyword>